<accession>A0ABD3GSE2</accession>
<dbReference type="Pfam" id="PF15003">
    <property type="entry name" value="HAUS2"/>
    <property type="match status" value="1"/>
</dbReference>
<dbReference type="InterPro" id="IPR028346">
    <property type="entry name" value="HAUS2"/>
</dbReference>
<dbReference type="PANTHER" id="PTHR16039">
    <property type="entry name" value="HAUS AUGMIN-LIKE COMPLEX SUBUNIT 2"/>
    <property type="match status" value="1"/>
</dbReference>
<dbReference type="Proteomes" id="UP001633002">
    <property type="component" value="Unassembled WGS sequence"/>
</dbReference>
<protein>
    <recommendedName>
        <fullName evidence="3">AUGMIN subunit 2</fullName>
    </recommendedName>
</protein>
<keyword evidence="2" id="KW-1185">Reference proteome</keyword>
<dbReference type="PANTHER" id="PTHR16039:SF1">
    <property type="entry name" value="HAUS AUGMIN-LIKE COMPLEX SUBUNIT 2"/>
    <property type="match status" value="1"/>
</dbReference>
<name>A0ABD3GSE2_9MARC</name>
<evidence type="ECO:0000313" key="2">
    <source>
        <dbReference type="Proteomes" id="UP001633002"/>
    </source>
</evidence>
<comment type="caution">
    <text evidence="1">The sequence shown here is derived from an EMBL/GenBank/DDBJ whole genome shotgun (WGS) entry which is preliminary data.</text>
</comment>
<proteinExistence type="predicted"/>
<evidence type="ECO:0000313" key="1">
    <source>
        <dbReference type="EMBL" id="KAL3681357.1"/>
    </source>
</evidence>
<dbReference type="AlphaFoldDB" id="A0ABD3GSE2"/>
<organism evidence="1 2">
    <name type="scientific">Riccia sorocarpa</name>
    <dbReference type="NCBI Taxonomy" id="122646"/>
    <lineage>
        <taxon>Eukaryota</taxon>
        <taxon>Viridiplantae</taxon>
        <taxon>Streptophyta</taxon>
        <taxon>Embryophyta</taxon>
        <taxon>Marchantiophyta</taxon>
        <taxon>Marchantiopsida</taxon>
        <taxon>Marchantiidae</taxon>
        <taxon>Marchantiales</taxon>
        <taxon>Ricciaceae</taxon>
        <taxon>Riccia</taxon>
    </lineage>
</organism>
<sequence length="301" mass="33108">MAMADAAAWGNRRNPARRLGGMSDALSLAADIGLCPQPVQEDGSPNVAQISPGPGSADELVRILRDLTAAKQTLLKLEVELKGREADEKMAHLTHVAEMEKKTRALATTTATLKDVIQNKDRIIARLQQPYSLDCIPVETEYQKQFSELLTKAAGDYGALSASMNDLQWSNNFKDPPSVWGELLRPIPAALASCTRYYEALSAMREAVSDMRDRRTGLILTPLKAGWSSARPEPDCVTPKWARETVITEEPGSEDMMGRMRGLTAEVQPTREQEWRTVSDWCGDAISDSYLTQALDGSRSV</sequence>
<reference evidence="1 2" key="1">
    <citation type="submission" date="2024-09" db="EMBL/GenBank/DDBJ databases">
        <title>Chromosome-scale assembly of Riccia sorocarpa.</title>
        <authorList>
            <person name="Paukszto L."/>
        </authorList>
    </citation>
    <scope>NUCLEOTIDE SEQUENCE [LARGE SCALE GENOMIC DNA]</scope>
    <source>
        <strain evidence="1">LP-2024</strain>
        <tissue evidence="1">Aerial parts of the thallus</tissue>
    </source>
</reference>
<dbReference type="EMBL" id="JBJQOH010000007">
    <property type="protein sequence ID" value="KAL3681357.1"/>
    <property type="molecule type" value="Genomic_DNA"/>
</dbReference>
<evidence type="ECO:0008006" key="3">
    <source>
        <dbReference type="Google" id="ProtNLM"/>
    </source>
</evidence>
<gene>
    <name evidence="1" type="ORF">R1sor_024313</name>
</gene>